<sequence length="195" mass="21968">SSPLQRHSITPPVLLHELPSLLSRSPRSRVPTTPPATTSSGVAARRRHGHPRRGGHRRPLHLLPRDEQPDVQGLAVLLSSERYATNSHIEYSDVAAYRISLGEDTKAINQLVSRRRLWRHEHSVGILSRNIMLCYRSNTAAMEVVVFAAAAIIHYGVEDDAVRWSLIMEAEPLLAMIWAMQRCLMWLLLSPLLLL</sequence>
<dbReference type="EnsemblPlants" id="PNT78224">
    <property type="protein sequence ID" value="PNT78224"/>
    <property type="gene ID" value="BRADI_1g75492v3"/>
</dbReference>
<dbReference type="Proteomes" id="UP000008810">
    <property type="component" value="Chromosome 1"/>
</dbReference>
<protein>
    <submittedName>
        <fullName evidence="2 3">Uncharacterized protein</fullName>
    </submittedName>
</protein>
<feature type="compositionally biased region" description="Basic residues" evidence="1">
    <location>
        <begin position="44"/>
        <end position="60"/>
    </location>
</feature>
<evidence type="ECO:0000256" key="1">
    <source>
        <dbReference type="SAM" id="MobiDB-lite"/>
    </source>
</evidence>
<dbReference type="InParanoid" id="A0A2K2DVC3"/>
<gene>
    <name evidence="2" type="ORF">BRADI_1g75492v3</name>
</gene>
<dbReference type="EMBL" id="CM000880">
    <property type="protein sequence ID" value="PNT78224.1"/>
    <property type="molecule type" value="Genomic_DNA"/>
</dbReference>
<reference evidence="2" key="2">
    <citation type="submission" date="2017-06" db="EMBL/GenBank/DDBJ databases">
        <title>WGS assembly of Brachypodium distachyon.</title>
        <authorList>
            <consortium name="The International Brachypodium Initiative"/>
            <person name="Lucas S."/>
            <person name="Harmon-Smith M."/>
            <person name="Lail K."/>
            <person name="Tice H."/>
            <person name="Grimwood J."/>
            <person name="Bruce D."/>
            <person name="Barry K."/>
            <person name="Shu S."/>
            <person name="Lindquist E."/>
            <person name="Wang M."/>
            <person name="Pitluck S."/>
            <person name="Vogel J.P."/>
            <person name="Garvin D.F."/>
            <person name="Mockler T.C."/>
            <person name="Schmutz J."/>
            <person name="Rokhsar D."/>
            <person name="Bevan M.W."/>
        </authorList>
    </citation>
    <scope>NUCLEOTIDE SEQUENCE</scope>
    <source>
        <strain evidence="2">Bd21</strain>
    </source>
</reference>
<evidence type="ECO:0000313" key="2">
    <source>
        <dbReference type="EMBL" id="PNT78224.1"/>
    </source>
</evidence>
<keyword evidence="4" id="KW-1185">Reference proteome</keyword>
<reference evidence="2 3" key="1">
    <citation type="journal article" date="2010" name="Nature">
        <title>Genome sequencing and analysis of the model grass Brachypodium distachyon.</title>
        <authorList>
            <consortium name="International Brachypodium Initiative"/>
        </authorList>
    </citation>
    <scope>NUCLEOTIDE SEQUENCE [LARGE SCALE GENOMIC DNA]</scope>
    <source>
        <strain evidence="2 3">Bd21</strain>
    </source>
</reference>
<dbReference type="Gramene" id="PNT78224">
    <property type="protein sequence ID" value="PNT78224"/>
    <property type="gene ID" value="BRADI_1g75492v3"/>
</dbReference>
<proteinExistence type="predicted"/>
<dbReference type="STRING" id="15368.A0A2K2DVC3"/>
<feature type="non-terminal residue" evidence="2">
    <location>
        <position position="1"/>
    </location>
</feature>
<organism evidence="2">
    <name type="scientific">Brachypodium distachyon</name>
    <name type="common">Purple false brome</name>
    <name type="synonym">Trachynia distachya</name>
    <dbReference type="NCBI Taxonomy" id="15368"/>
    <lineage>
        <taxon>Eukaryota</taxon>
        <taxon>Viridiplantae</taxon>
        <taxon>Streptophyta</taxon>
        <taxon>Embryophyta</taxon>
        <taxon>Tracheophyta</taxon>
        <taxon>Spermatophyta</taxon>
        <taxon>Magnoliopsida</taxon>
        <taxon>Liliopsida</taxon>
        <taxon>Poales</taxon>
        <taxon>Poaceae</taxon>
        <taxon>BOP clade</taxon>
        <taxon>Pooideae</taxon>
        <taxon>Stipodae</taxon>
        <taxon>Brachypodieae</taxon>
        <taxon>Brachypodium</taxon>
    </lineage>
</organism>
<accession>A0A2K2DVC3</accession>
<feature type="region of interest" description="Disordered" evidence="1">
    <location>
        <begin position="18"/>
        <end position="65"/>
    </location>
</feature>
<dbReference type="OrthoDB" id="780303at2759"/>
<name>A0A2K2DVC3_BRADI</name>
<evidence type="ECO:0000313" key="3">
    <source>
        <dbReference type="EnsemblPlants" id="PNT78224"/>
    </source>
</evidence>
<reference evidence="3" key="3">
    <citation type="submission" date="2018-08" db="UniProtKB">
        <authorList>
            <consortium name="EnsemblPlants"/>
        </authorList>
    </citation>
    <scope>IDENTIFICATION</scope>
    <source>
        <strain evidence="3">cv. Bd21</strain>
    </source>
</reference>
<feature type="compositionally biased region" description="Low complexity" evidence="1">
    <location>
        <begin position="18"/>
        <end position="43"/>
    </location>
</feature>
<evidence type="ECO:0000313" key="4">
    <source>
        <dbReference type="Proteomes" id="UP000008810"/>
    </source>
</evidence>
<dbReference type="AlphaFoldDB" id="A0A2K2DVC3"/>